<protein>
    <submittedName>
        <fullName evidence="2">N-acetylmuramoyl-L-alanine amidase</fullName>
        <ecNumber evidence="2">3.5.1.28</ecNumber>
    </submittedName>
</protein>
<dbReference type="PROSITE" id="PS51782">
    <property type="entry name" value="LYSM"/>
    <property type="match status" value="1"/>
</dbReference>
<dbReference type="AlphaFoldDB" id="A0A1E3L859"/>
<dbReference type="InterPro" id="IPR036779">
    <property type="entry name" value="LysM_dom_sf"/>
</dbReference>
<name>A0A1E3L859_9BACL</name>
<dbReference type="InterPro" id="IPR052196">
    <property type="entry name" value="Bact_Kbp"/>
</dbReference>
<dbReference type="Gene3D" id="3.10.350.10">
    <property type="entry name" value="LysM domain"/>
    <property type="match status" value="1"/>
</dbReference>
<dbReference type="Pfam" id="PF01476">
    <property type="entry name" value="LysM"/>
    <property type="match status" value="1"/>
</dbReference>
<reference evidence="2 3" key="1">
    <citation type="submission" date="2016-08" db="EMBL/GenBank/DDBJ databases">
        <title>Genome sequencing of Paenibacillus sp. TI45-13ar, isolated from Korean traditional nuruk.</title>
        <authorList>
            <person name="Kim S.-J."/>
        </authorList>
    </citation>
    <scope>NUCLEOTIDE SEQUENCE [LARGE SCALE GENOMIC DNA]</scope>
    <source>
        <strain evidence="2 3">TI45-13ar</strain>
    </source>
</reference>
<sequence>MEEYGFFLSFNNESEAMRLPVNPEKLEINASGDGKSYNIVDLGEINSIQPNKLREITIESFFPGQRYPFVVGNTLYTPYHYVEMIQKWMEKKRPLRFVFSGLNVPESSLDEKIKLNTQIGDIESERFRSNEAFMAINMAVSIEKFDWSIVAGDSGDIQFKLSLKEYVFYQALKLKFKEAKTEVKKKRADTKEASSTYTVVAGDSLWKIAKKKLGDGSRYREIQKLNKIPDSELRKLSIGKVIKLPQKEAAK</sequence>
<evidence type="ECO:0000313" key="2">
    <source>
        <dbReference type="EMBL" id="ODP29938.1"/>
    </source>
</evidence>
<dbReference type="SUPFAM" id="SSF54106">
    <property type="entry name" value="LysM domain"/>
    <property type="match status" value="1"/>
</dbReference>
<gene>
    <name evidence="2" type="primary">cwlA</name>
    <name evidence="2" type="ORF">PTI45_00713</name>
</gene>
<dbReference type="GO" id="GO:0008745">
    <property type="term" value="F:N-acetylmuramoyl-L-alanine amidase activity"/>
    <property type="evidence" value="ECO:0007669"/>
    <property type="project" value="UniProtKB-EC"/>
</dbReference>
<dbReference type="RefSeq" id="WP_069326172.1">
    <property type="nucleotide sequence ID" value="NZ_MDER01000027.1"/>
</dbReference>
<organism evidence="2 3">
    <name type="scientific">Paenibacillus nuruki</name>
    <dbReference type="NCBI Taxonomy" id="1886670"/>
    <lineage>
        <taxon>Bacteria</taxon>
        <taxon>Bacillati</taxon>
        <taxon>Bacillota</taxon>
        <taxon>Bacilli</taxon>
        <taxon>Bacillales</taxon>
        <taxon>Paenibacillaceae</taxon>
        <taxon>Paenibacillus</taxon>
    </lineage>
</organism>
<dbReference type="EC" id="3.5.1.28" evidence="2"/>
<dbReference type="SMART" id="SM00257">
    <property type="entry name" value="LysM"/>
    <property type="match status" value="1"/>
</dbReference>
<evidence type="ECO:0000259" key="1">
    <source>
        <dbReference type="PROSITE" id="PS51782"/>
    </source>
</evidence>
<dbReference type="InterPro" id="IPR018392">
    <property type="entry name" value="LysM"/>
</dbReference>
<dbReference type="EMBL" id="MDER01000027">
    <property type="protein sequence ID" value="ODP29938.1"/>
    <property type="molecule type" value="Genomic_DNA"/>
</dbReference>
<keyword evidence="2" id="KW-0378">Hydrolase</keyword>
<dbReference type="Proteomes" id="UP000094578">
    <property type="component" value="Unassembled WGS sequence"/>
</dbReference>
<dbReference type="PANTHER" id="PTHR34700:SF4">
    <property type="entry name" value="PHAGE-LIKE ELEMENT PBSX PROTEIN XKDP"/>
    <property type="match status" value="1"/>
</dbReference>
<comment type="caution">
    <text evidence="2">The sequence shown here is derived from an EMBL/GenBank/DDBJ whole genome shotgun (WGS) entry which is preliminary data.</text>
</comment>
<dbReference type="PANTHER" id="PTHR34700">
    <property type="entry name" value="POTASSIUM BINDING PROTEIN KBP"/>
    <property type="match status" value="1"/>
</dbReference>
<dbReference type="STRING" id="1886670.PTI45_00713"/>
<accession>A0A1E3L859</accession>
<proteinExistence type="predicted"/>
<keyword evidence="3" id="KW-1185">Reference proteome</keyword>
<dbReference type="CDD" id="cd00118">
    <property type="entry name" value="LysM"/>
    <property type="match status" value="1"/>
</dbReference>
<feature type="domain" description="LysM" evidence="1">
    <location>
        <begin position="195"/>
        <end position="244"/>
    </location>
</feature>
<evidence type="ECO:0000313" key="3">
    <source>
        <dbReference type="Proteomes" id="UP000094578"/>
    </source>
</evidence>